<dbReference type="EC" id="2.8.2.-" evidence="3"/>
<dbReference type="EnsemblPlants" id="Kaladp0061s0145.1.v1.1">
    <property type="protein sequence ID" value="Kaladp0061s0145.1.v1.1"/>
    <property type="gene ID" value="Kaladp0061s0145.v1.1"/>
</dbReference>
<dbReference type="GO" id="GO:0008146">
    <property type="term" value="F:sulfotransferase activity"/>
    <property type="evidence" value="ECO:0007669"/>
    <property type="project" value="InterPro"/>
</dbReference>
<dbReference type="SUPFAM" id="SSF52540">
    <property type="entry name" value="P-loop containing nucleoside triphosphate hydrolases"/>
    <property type="match status" value="1"/>
</dbReference>
<dbReference type="Pfam" id="PF00685">
    <property type="entry name" value="Sulfotransfer_1"/>
    <property type="match status" value="1"/>
</dbReference>
<keyword evidence="2 3" id="KW-0808">Transferase</keyword>
<feature type="domain" description="Sulfotransferase" evidence="4">
    <location>
        <begin position="73"/>
        <end position="330"/>
    </location>
</feature>
<dbReference type="Proteomes" id="UP000594263">
    <property type="component" value="Unplaced"/>
</dbReference>
<organism evidence="5 6">
    <name type="scientific">Kalanchoe fedtschenkoi</name>
    <name type="common">Lavender scallops</name>
    <name type="synonym">South American air plant</name>
    <dbReference type="NCBI Taxonomy" id="63787"/>
    <lineage>
        <taxon>Eukaryota</taxon>
        <taxon>Viridiplantae</taxon>
        <taxon>Streptophyta</taxon>
        <taxon>Embryophyta</taxon>
        <taxon>Tracheophyta</taxon>
        <taxon>Spermatophyta</taxon>
        <taxon>Magnoliopsida</taxon>
        <taxon>eudicotyledons</taxon>
        <taxon>Gunneridae</taxon>
        <taxon>Pentapetalae</taxon>
        <taxon>Saxifragales</taxon>
        <taxon>Crassulaceae</taxon>
        <taxon>Kalanchoe</taxon>
    </lineage>
</organism>
<dbReference type="PANTHER" id="PTHR11783">
    <property type="entry name" value="SULFOTRANSFERASE SULT"/>
    <property type="match status" value="1"/>
</dbReference>
<evidence type="ECO:0000256" key="2">
    <source>
        <dbReference type="ARBA" id="ARBA00022679"/>
    </source>
</evidence>
<keyword evidence="6" id="KW-1185">Reference proteome</keyword>
<accession>A0A7N0UG31</accession>
<dbReference type="InterPro" id="IPR027417">
    <property type="entry name" value="P-loop_NTPase"/>
</dbReference>
<evidence type="ECO:0000256" key="1">
    <source>
        <dbReference type="ARBA" id="ARBA00005771"/>
    </source>
</evidence>
<dbReference type="AlphaFoldDB" id="A0A7N0UG31"/>
<dbReference type="Gene3D" id="3.40.50.300">
    <property type="entry name" value="P-loop containing nucleotide triphosphate hydrolases"/>
    <property type="match status" value="1"/>
</dbReference>
<proteinExistence type="inferred from homology"/>
<evidence type="ECO:0000259" key="4">
    <source>
        <dbReference type="Pfam" id="PF00685"/>
    </source>
</evidence>
<reference evidence="5" key="1">
    <citation type="submission" date="2021-01" db="UniProtKB">
        <authorList>
            <consortium name="EnsemblPlants"/>
        </authorList>
    </citation>
    <scope>IDENTIFICATION</scope>
</reference>
<protein>
    <recommendedName>
        <fullName evidence="3">Sulfotransferase</fullName>
        <ecNumber evidence="3">2.8.2.-</ecNumber>
    </recommendedName>
</protein>
<dbReference type="OMA" id="VMFMRYD"/>
<name>A0A7N0UG31_KALFE</name>
<evidence type="ECO:0000256" key="3">
    <source>
        <dbReference type="RuleBase" id="RU361155"/>
    </source>
</evidence>
<evidence type="ECO:0000313" key="5">
    <source>
        <dbReference type="EnsemblPlants" id="Kaladp0061s0145.1.v1.1"/>
    </source>
</evidence>
<dbReference type="Gramene" id="Kaladp0061s0145.1.v1.1">
    <property type="protein sequence ID" value="Kaladp0061s0145.1.v1.1"/>
    <property type="gene ID" value="Kaladp0061s0145.v1.1"/>
</dbReference>
<dbReference type="InterPro" id="IPR000863">
    <property type="entry name" value="Sulfotransferase_dom"/>
</dbReference>
<sequence>MAAASTPAPAAALAQLLYDESEVSEKCGELLRSLPKARGWMGAPPLYVYGGDWYYGGSLQGVLSTLKHFQPHDTDIILASVPKSGTTWLKAIGYSIVNRGKNGVGSEDKNPLLTNNPHDLVPFLELNLYAAKSVPDVTAIPPPRLFATHLSVRKMSAKYASCKVLYICRNPKDTFTSDWNFITRLRPPDEAAISVEEAFDMFCNGVNAFGPYWDHVLEYWNASLERPGSIMFLKYEDLIAQPHRHFVKIAEFLGCPFSEAEEAGGVVDEMVKLCSFDHLSGLEVNQSMTSKSLGAPNSIFFRRGGVGDSKNLLAPEMIDRLDRIAKERFSPLGLEF</sequence>
<evidence type="ECO:0000313" key="6">
    <source>
        <dbReference type="Proteomes" id="UP000594263"/>
    </source>
</evidence>
<comment type="similarity">
    <text evidence="1 3">Belongs to the sulfotransferase 1 family.</text>
</comment>